<evidence type="ECO:0000313" key="10">
    <source>
        <dbReference type="Proteomes" id="UP001359485"/>
    </source>
</evidence>
<keyword evidence="2 6" id="KW-0808">Transferase</keyword>
<evidence type="ECO:0000256" key="4">
    <source>
        <dbReference type="ARBA" id="ARBA00023027"/>
    </source>
</evidence>
<evidence type="ECO:0000313" key="9">
    <source>
        <dbReference type="EMBL" id="KAK6624309.1"/>
    </source>
</evidence>
<dbReference type="InterPro" id="IPR041400">
    <property type="entry name" value="PARP16_N"/>
</dbReference>
<protein>
    <recommendedName>
        <fullName evidence="6">Poly [ADP-ribose] polymerase</fullName>
        <shortName evidence="6">PARP</shortName>
        <ecNumber evidence="6">2.4.2.-</ecNumber>
    </recommendedName>
</protein>
<evidence type="ECO:0000256" key="3">
    <source>
        <dbReference type="ARBA" id="ARBA00022695"/>
    </source>
</evidence>
<evidence type="ECO:0000256" key="5">
    <source>
        <dbReference type="ARBA" id="ARBA00024347"/>
    </source>
</evidence>
<keyword evidence="4 6" id="KW-0520">NAD</keyword>
<dbReference type="PANTHER" id="PTHR21328">
    <property type="entry name" value="POLY ADP-RIBOSE POLYMERASE FAMILY, MEMBER PARP"/>
    <property type="match status" value="1"/>
</dbReference>
<dbReference type="EMBL" id="JAWJWF010000046">
    <property type="protein sequence ID" value="KAK6624309.1"/>
    <property type="molecule type" value="Genomic_DNA"/>
</dbReference>
<comment type="caution">
    <text evidence="9">The sequence shown here is derived from an EMBL/GenBank/DDBJ whole genome shotgun (WGS) entry which is preliminary data.</text>
</comment>
<organism evidence="9 10">
    <name type="scientific">Polyplax serrata</name>
    <name type="common">Common mouse louse</name>
    <dbReference type="NCBI Taxonomy" id="468196"/>
    <lineage>
        <taxon>Eukaryota</taxon>
        <taxon>Metazoa</taxon>
        <taxon>Ecdysozoa</taxon>
        <taxon>Arthropoda</taxon>
        <taxon>Hexapoda</taxon>
        <taxon>Insecta</taxon>
        <taxon>Pterygota</taxon>
        <taxon>Neoptera</taxon>
        <taxon>Paraneoptera</taxon>
        <taxon>Psocodea</taxon>
        <taxon>Troctomorpha</taxon>
        <taxon>Phthiraptera</taxon>
        <taxon>Anoplura</taxon>
        <taxon>Polyplacidae</taxon>
        <taxon>Polyplax</taxon>
    </lineage>
</organism>
<keyword evidence="1 6" id="KW-0328">Glycosyltransferase</keyword>
<accession>A0ABR1APB2</accession>
<gene>
    <name evidence="9" type="ORF">RUM44_011168</name>
</gene>
<keyword evidence="7" id="KW-1133">Transmembrane helix</keyword>
<feature type="domain" description="PARP catalytic" evidence="8">
    <location>
        <begin position="78"/>
        <end position="307"/>
    </location>
</feature>
<reference evidence="9 10" key="1">
    <citation type="submission" date="2023-09" db="EMBL/GenBank/DDBJ databases">
        <title>Genomes of two closely related lineages of the louse Polyplax serrata with different host specificities.</title>
        <authorList>
            <person name="Martinu J."/>
            <person name="Tarabai H."/>
            <person name="Stefka J."/>
            <person name="Hypsa V."/>
        </authorList>
    </citation>
    <scope>NUCLEOTIDE SEQUENCE [LARGE SCALE GENOMIC DNA]</scope>
    <source>
        <strain evidence="9">98ZLc_SE</strain>
    </source>
</reference>
<evidence type="ECO:0000259" key="8">
    <source>
        <dbReference type="PROSITE" id="PS51059"/>
    </source>
</evidence>
<dbReference type="Pfam" id="PF18084">
    <property type="entry name" value="ARTD15_N"/>
    <property type="match status" value="1"/>
</dbReference>
<name>A0ABR1APB2_POLSC</name>
<dbReference type="InterPro" id="IPR051838">
    <property type="entry name" value="ARTD_PARP"/>
</dbReference>
<keyword evidence="3" id="KW-0548">Nucleotidyltransferase</keyword>
<keyword evidence="7" id="KW-0812">Transmembrane</keyword>
<keyword evidence="7" id="KW-0472">Membrane</keyword>
<dbReference type="Gene3D" id="3.90.228.10">
    <property type="match status" value="1"/>
</dbReference>
<evidence type="ECO:0000256" key="1">
    <source>
        <dbReference type="ARBA" id="ARBA00022676"/>
    </source>
</evidence>
<dbReference type="EC" id="2.4.2.-" evidence="6"/>
<keyword evidence="10" id="KW-1185">Reference proteome</keyword>
<dbReference type="SUPFAM" id="SSF56399">
    <property type="entry name" value="ADP-ribosylation"/>
    <property type="match status" value="1"/>
</dbReference>
<comment type="similarity">
    <text evidence="5">Belongs to the ARTD/PARP family.</text>
</comment>
<sequence length="354" mass="40324">MDEDFEQQSWSCPKQLSRTHIKGQGIESIPHIKKCTLINYLSESLKEADIKWSLFCAACNSYRFDSVLKPFPPLFVVNPENKEIEHLRRVIESCPSLIQVIQNLKDDKISETLQDLLYWVLIQLNEPVFKYEAKEEHSNILSQVPSMAGAALPDYIFKVTYGTRAQQKFALTALNRTTKMAFHGSRLENFFSIVNHGLQVSYNKRGMFGPGTYLSSEMSLSLTYSPVGYAWNYSTFGSHISIVALCEIIDHPEVRSEFDSKKGSNANLLDICGNQSTPGKYFIVENNDFVRVRYLLVYGSYDSEAASLRTSPTILGWIKRHKMFTFALAYVILLLAIGSSNSSLISKYFRRLLR</sequence>
<proteinExistence type="inferred from homology"/>
<dbReference type="PROSITE" id="PS51059">
    <property type="entry name" value="PARP_CATALYTIC"/>
    <property type="match status" value="1"/>
</dbReference>
<evidence type="ECO:0000256" key="7">
    <source>
        <dbReference type="SAM" id="Phobius"/>
    </source>
</evidence>
<dbReference type="Proteomes" id="UP001359485">
    <property type="component" value="Unassembled WGS sequence"/>
</dbReference>
<evidence type="ECO:0000256" key="6">
    <source>
        <dbReference type="RuleBase" id="RU362114"/>
    </source>
</evidence>
<evidence type="ECO:0000256" key="2">
    <source>
        <dbReference type="ARBA" id="ARBA00022679"/>
    </source>
</evidence>
<dbReference type="InterPro" id="IPR012317">
    <property type="entry name" value="Poly(ADP-ribose)pol_cat_dom"/>
</dbReference>
<dbReference type="Pfam" id="PF00644">
    <property type="entry name" value="PARP"/>
    <property type="match status" value="1"/>
</dbReference>
<feature type="transmembrane region" description="Helical" evidence="7">
    <location>
        <begin position="323"/>
        <end position="345"/>
    </location>
</feature>